<reference evidence="2 3" key="1">
    <citation type="submission" date="2017-05" db="EMBL/GenBank/DDBJ databases">
        <authorList>
            <person name="Varghese N."/>
            <person name="Submissions S."/>
        </authorList>
    </citation>
    <scope>NUCLEOTIDE SEQUENCE [LARGE SCALE GENOMIC DNA]</scope>
    <source>
        <strain evidence="2 3">DSM 21985</strain>
    </source>
</reference>
<accession>A0A521FEA9</accession>
<proteinExistence type="predicted"/>
<evidence type="ECO:0000256" key="1">
    <source>
        <dbReference type="SAM" id="Phobius"/>
    </source>
</evidence>
<gene>
    <name evidence="2" type="ORF">SAMN06265219_11717</name>
</gene>
<protein>
    <submittedName>
        <fullName evidence="2">Exopolysaccharide synthesis, ExoD</fullName>
    </submittedName>
</protein>
<keyword evidence="1" id="KW-1133">Transmembrane helix</keyword>
<keyword evidence="3" id="KW-1185">Reference proteome</keyword>
<dbReference type="AlphaFoldDB" id="A0A521FEA9"/>
<dbReference type="PANTHER" id="PTHR41795">
    <property type="entry name" value="EXOPOLYSACCHARIDE SYNTHESIS PROTEIN"/>
    <property type="match status" value="1"/>
</dbReference>
<organism evidence="2 3">
    <name type="scientific">Gracilimonas mengyeensis</name>
    <dbReference type="NCBI Taxonomy" id="1302730"/>
    <lineage>
        <taxon>Bacteria</taxon>
        <taxon>Pseudomonadati</taxon>
        <taxon>Balneolota</taxon>
        <taxon>Balneolia</taxon>
        <taxon>Balneolales</taxon>
        <taxon>Balneolaceae</taxon>
        <taxon>Gracilimonas</taxon>
    </lineage>
</organism>
<dbReference type="Proteomes" id="UP000317557">
    <property type="component" value="Unassembled WGS sequence"/>
</dbReference>
<evidence type="ECO:0000313" key="2">
    <source>
        <dbReference type="EMBL" id="SMO93880.1"/>
    </source>
</evidence>
<sequence length="118" mass="13159">MGNKITTTEELLDQIKEACKGLDEVTIDNILDELGRRSFAPLLLFAGIITLAPVVGDIPGVPTMMGILVLLTTVQIFLQQEHFWFPKWILERSLETSKVEKGVDWTGCINRHHTLTAG</sequence>
<keyword evidence="1" id="KW-0472">Membrane</keyword>
<dbReference type="Pfam" id="PF06055">
    <property type="entry name" value="ExoD"/>
    <property type="match status" value="1"/>
</dbReference>
<dbReference type="EMBL" id="FXTP01000017">
    <property type="protein sequence ID" value="SMO93880.1"/>
    <property type="molecule type" value="Genomic_DNA"/>
</dbReference>
<dbReference type="RefSeq" id="WP_221930345.1">
    <property type="nucleotide sequence ID" value="NZ_FXTP01000017.1"/>
</dbReference>
<name>A0A521FEA9_9BACT</name>
<feature type="transmembrane region" description="Helical" evidence="1">
    <location>
        <begin position="39"/>
        <end position="55"/>
    </location>
</feature>
<evidence type="ECO:0000313" key="3">
    <source>
        <dbReference type="Proteomes" id="UP000317557"/>
    </source>
</evidence>
<dbReference type="InterPro" id="IPR010331">
    <property type="entry name" value="ExoD"/>
</dbReference>
<keyword evidence="1" id="KW-0812">Transmembrane</keyword>
<dbReference type="PANTHER" id="PTHR41795:SF1">
    <property type="entry name" value="EXOPOLYSACCHARIDE SYNTHESIS PROTEIN"/>
    <property type="match status" value="1"/>
</dbReference>